<proteinExistence type="predicted"/>
<accession>A0A1A9QE57</accession>
<dbReference type="EMBL" id="LWUJ01000010">
    <property type="protein sequence ID" value="OAL10753.1"/>
    <property type="molecule type" value="Genomic_DNA"/>
</dbReference>
<keyword evidence="2" id="KW-1185">Reference proteome</keyword>
<reference evidence="2" key="1">
    <citation type="submission" date="2016-04" db="EMBL/GenBank/DDBJ databases">
        <authorList>
            <person name="Quiroz-Castaneda R.E."/>
            <person name="Martinez-Ocampo F."/>
        </authorList>
    </citation>
    <scope>NUCLEOTIDE SEQUENCE [LARGE SCALE GENOMIC DNA]</scope>
    <source>
        <strain evidence="2">INIFAP01</strain>
    </source>
</reference>
<protein>
    <submittedName>
        <fullName evidence="1">Uncharacterized protein</fullName>
    </submittedName>
</protein>
<gene>
    <name evidence="1" type="ORF">A6V39_01680</name>
</gene>
<dbReference type="Proteomes" id="UP000077623">
    <property type="component" value="Unassembled WGS sequence"/>
</dbReference>
<sequence length="63" mass="7502">MKKQYDKLDKQFDLIGSCKNQYPNFRSFRDHCFEQAQKFKNLENCISGDGWCTECGRDKAWNS</sequence>
<evidence type="ECO:0000313" key="1">
    <source>
        <dbReference type="EMBL" id="OAL10753.1"/>
    </source>
</evidence>
<organism evidence="1 2">
    <name type="scientific">Candidatus Mycoplasma haematobovis</name>
    <dbReference type="NCBI Taxonomy" id="432608"/>
    <lineage>
        <taxon>Bacteria</taxon>
        <taxon>Bacillati</taxon>
        <taxon>Mycoplasmatota</taxon>
        <taxon>Mollicutes</taxon>
        <taxon>Mycoplasmataceae</taxon>
        <taxon>Mycoplasma</taxon>
    </lineage>
</organism>
<name>A0A1A9QE57_9MOLU</name>
<dbReference type="AlphaFoldDB" id="A0A1A9QE57"/>
<evidence type="ECO:0000313" key="2">
    <source>
        <dbReference type="Proteomes" id="UP000077623"/>
    </source>
</evidence>
<comment type="caution">
    <text evidence="1">The sequence shown here is derived from an EMBL/GenBank/DDBJ whole genome shotgun (WGS) entry which is preliminary data.</text>
</comment>